<sequence>MKSLLVLIQSSENAPVAQLAKAALSAELSTKEIDYSVICEEDIDFLLNWKKFGEERSALILAAPLAPEKPSEVEVPVCTVALPRLARETRSVLGQLFPKEMGVKEEDKATDSGGTFLVGVTSCPTGIAHTFMAAEALQRAAKAMGYEMKVETRGSVGAKNELTEEEIERADAVVVAADANVETTRFAGKKLLETGTKAAIHDAKGLINQALALEVEPAGAKSSMPGGLKRPPKKARTGAYKHLMTGVSHMLPLIVAGGLLIALAFAVGGIYAGEEEGTLGAALMQIGAKSAFALFVPVLAGYIAYSIADRPGLTPGLVGGMLAVQLGSGFLGGLAAGFLAGYLALWLNRAIKLPDSLQGLKPVLILPLLSTLIVGLAMIYVVGPPVKVVLEALSGWLSNMQEGSAITLGLILGGMMAFDMGGPVNKAAYTFSIGLLATDIYGPMAAVMAGGMVPPLACAAAANIARSRFTPEERQASKATAVLGLSFITEGAIPFAAADPLRVIPCMVLGSAVTGGLSMYFGCELVVPHGGIFVMLIPNAITNGLAYLGAIAAGCVVSTVALCFAKKPLKAEKSVSASSVPSAA</sequence>
<keyword evidence="12 14" id="KW-1133">Transmembrane helix</keyword>
<name>A0A7X1B1S8_9BACT</name>
<evidence type="ECO:0000256" key="10">
    <source>
        <dbReference type="ARBA" id="ARBA00022692"/>
    </source>
</evidence>
<dbReference type="GO" id="GO:0005886">
    <property type="term" value="C:plasma membrane"/>
    <property type="evidence" value="ECO:0007669"/>
    <property type="project" value="UniProtKB-SubCell"/>
</dbReference>
<evidence type="ECO:0000256" key="12">
    <source>
        <dbReference type="ARBA" id="ARBA00022989"/>
    </source>
</evidence>
<accession>A0A7X1B1S8</accession>
<keyword evidence="11" id="KW-0418">Kinase</keyword>
<dbReference type="PROSITE" id="PS51104">
    <property type="entry name" value="PTS_EIIC_TYPE_2"/>
    <property type="match status" value="1"/>
</dbReference>
<dbReference type="InterPro" id="IPR013014">
    <property type="entry name" value="PTS_EIIC_2"/>
</dbReference>
<evidence type="ECO:0000256" key="2">
    <source>
        <dbReference type="ARBA" id="ARBA00004429"/>
    </source>
</evidence>
<gene>
    <name evidence="17" type="ORF">H5P30_14015</name>
</gene>
<dbReference type="GO" id="GO:0090563">
    <property type="term" value="F:protein-phosphocysteine-sugar phosphotransferase activity"/>
    <property type="evidence" value="ECO:0007669"/>
    <property type="project" value="TreeGrafter"/>
</dbReference>
<feature type="transmembrane region" description="Helical" evidence="14">
    <location>
        <begin position="544"/>
        <end position="565"/>
    </location>
</feature>
<evidence type="ECO:0000313" key="18">
    <source>
        <dbReference type="Proteomes" id="UP000525652"/>
    </source>
</evidence>
<keyword evidence="10 14" id="KW-0812">Transmembrane</keyword>
<dbReference type="InterPro" id="IPR036095">
    <property type="entry name" value="PTS_EIIB-like_sf"/>
</dbReference>
<dbReference type="SUPFAM" id="SSF52794">
    <property type="entry name" value="PTS system IIB component-like"/>
    <property type="match status" value="1"/>
</dbReference>
<evidence type="ECO:0000259" key="16">
    <source>
        <dbReference type="PROSITE" id="PS51104"/>
    </source>
</evidence>
<dbReference type="GO" id="GO:0022877">
    <property type="term" value="F:protein-N(PI)-phosphohistidine-fructose phosphotransferase system transporter activity"/>
    <property type="evidence" value="ECO:0007669"/>
    <property type="project" value="InterPro"/>
</dbReference>
<evidence type="ECO:0000256" key="1">
    <source>
        <dbReference type="ARBA" id="ARBA00001401"/>
    </source>
</evidence>
<keyword evidence="5" id="KW-1003">Cell membrane</keyword>
<feature type="transmembrane region" description="Helical" evidence="14">
    <location>
        <begin position="328"/>
        <end position="351"/>
    </location>
</feature>
<dbReference type="InterPro" id="IPR050864">
    <property type="entry name" value="Bacterial_PTS_Sugar_Transport"/>
</dbReference>
<dbReference type="GO" id="GO:0016301">
    <property type="term" value="F:kinase activity"/>
    <property type="evidence" value="ECO:0007669"/>
    <property type="project" value="UniProtKB-KW"/>
</dbReference>
<feature type="domain" description="PTS EIIB type-2" evidence="15">
    <location>
        <begin position="117"/>
        <end position="212"/>
    </location>
</feature>
<keyword evidence="8" id="KW-0808">Transferase</keyword>
<dbReference type="CDD" id="cd05569">
    <property type="entry name" value="PTS_IIB_fructose"/>
    <property type="match status" value="1"/>
</dbReference>
<feature type="domain" description="PTS EIIC type-2" evidence="16">
    <location>
        <begin position="239"/>
        <end position="575"/>
    </location>
</feature>
<evidence type="ECO:0000256" key="7">
    <source>
        <dbReference type="ARBA" id="ARBA00022597"/>
    </source>
</evidence>
<dbReference type="PROSITE" id="PS51099">
    <property type="entry name" value="PTS_EIIB_TYPE_2"/>
    <property type="match status" value="1"/>
</dbReference>
<keyword evidence="18" id="KW-1185">Reference proteome</keyword>
<reference evidence="17 18" key="1">
    <citation type="submission" date="2020-07" db="EMBL/GenBank/DDBJ databases">
        <authorList>
            <person name="Feng X."/>
        </authorList>
    </citation>
    <scope>NUCLEOTIDE SEQUENCE [LARGE SCALE GENOMIC DNA]</scope>
    <source>
        <strain evidence="17 18">JCM14086</strain>
    </source>
</reference>
<dbReference type="NCBIfam" id="TIGR01427">
    <property type="entry name" value="PTS_IIC_fructo"/>
    <property type="match status" value="1"/>
</dbReference>
<feature type="transmembrane region" description="Helical" evidence="14">
    <location>
        <begin position="250"/>
        <end position="271"/>
    </location>
</feature>
<dbReference type="AlphaFoldDB" id="A0A7X1B1S8"/>
<evidence type="ECO:0000256" key="11">
    <source>
        <dbReference type="ARBA" id="ARBA00022777"/>
    </source>
</evidence>
<dbReference type="GO" id="GO:0005351">
    <property type="term" value="F:carbohydrate:proton symporter activity"/>
    <property type="evidence" value="ECO:0007669"/>
    <property type="project" value="InterPro"/>
</dbReference>
<keyword evidence="9" id="KW-0598">Phosphotransferase system</keyword>
<dbReference type="Proteomes" id="UP000525652">
    <property type="component" value="Unassembled WGS sequence"/>
</dbReference>
<dbReference type="EC" id="2.7.1.202" evidence="3"/>
<evidence type="ECO:0000256" key="6">
    <source>
        <dbReference type="ARBA" id="ARBA00022553"/>
    </source>
</evidence>
<keyword evidence="6" id="KW-0597">Phosphoprotein</keyword>
<evidence type="ECO:0000259" key="15">
    <source>
        <dbReference type="PROSITE" id="PS51099"/>
    </source>
</evidence>
<evidence type="ECO:0000256" key="4">
    <source>
        <dbReference type="ARBA" id="ARBA00022448"/>
    </source>
</evidence>
<keyword evidence="4" id="KW-0813">Transport</keyword>
<comment type="catalytic activity">
    <reaction evidence="1">
        <text>D-fructose(out) + N(pros)-phospho-L-histidyl-[protein] = D-fructose 1-phosphate(in) + L-histidyl-[protein]</text>
        <dbReference type="Rhea" id="RHEA:49252"/>
        <dbReference type="Rhea" id="RHEA-COMP:9745"/>
        <dbReference type="Rhea" id="RHEA-COMP:9746"/>
        <dbReference type="ChEBI" id="CHEBI:29979"/>
        <dbReference type="ChEBI" id="CHEBI:37721"/>
        <dbReference type="ChEBI" id="CHEBI:58674"/>
        <dbReference type="ChEBI" id="CHEBI:64837"/>
        <dbReference type="EC" id="2.7.1.202"/>
    </reaction>
</comment>
<evidence type="ECO:0000256" key="14">
    <source>
        <dbReference type="SAM" id="Phobius"/>
    </source>
</evidence>
<evidence type="ECO:0000256" key="3">
    <source>
        <dbReference type="ARBA" id="ARBA00012799"/>
    </source>
</evidence>
<proteinExistence type="predicted"/>
<keyword evidence="13 14" id="KW-0472">Membrane</keyword>
<evidence type="ECO:0000256" key="9">
    <source>
        <dbReference type="ARBA" id="ARBA00022683"/>
    </source>
</evidence>
<dbReference type="InterPro" id="IPR003501">
    <property type="entry name" value="PTS_EIIB_2/3"/>
</dbReference>
<comment type="subcellular location">
    <subcellularLocation>
        <location evidence="2">Cell inner membrane</location>
        <topology evidence="2">Multi-pass membrane protein</topology>
    </subcellularLocation>
</comment>
<dbReference type="Gene3D" id="3.40.50.2300">
    <property type="match status" value="1"/>
</dbReference>
<dbReference type="NCBIfam" id="TIGR00829">
    <property type="entry name" value="FRU"/>
    <property type="match status" value="1"/>
</dbReference>
<keyword evidence="7" id="KW-0762">Sugar transport</keyword>
<feature type="transmembrane region" description="Helical" evidence="14">
    <location>
        <begin position="517"/>
        <end position="538"/>
    </location>
</feature>
<dbReference type="InterPro" id="IPR003353">
    <property type="entry name" value="PTS_IIB_fruc"/>
</dbReference>
<organism evidence="17 18">
    <name type="scientific">Puniceicoccus vermicola</name>
    <dbReference type="NCBI Taxonomy" id="388746"/>
    <lineage>
        <taxon>Bacteria</taxon>
        <taxon>Pseudomonadati</taxon>
        <taxon>Verrucomicrobiota</taxon>
        <taxon>Opitutia</taxon>
        <taxon>Puniceicoccales</taxon>
        <taxon>Puniceicoccaceae</taxon>
        <taxon>Puniceicoccus</taxon>
    </lineage>
</organism>
<protein>
    <recommendedName>
        <fullName evidence="3">protein-N(pi)-phosphohistidine--D-fructose phosphotransferase</fullName>
        <ecNumber evidence="3">2.7.1.202</ecNumber>
    </recommendedName>
</protein>
<feature type="transmembrane region" description="Helical" evidence="14">
    <location>
        <begin position="363"/>
        <end position="383"/>
    </location>
</feature>
<feature type="transmembrane region" description="Helical" evidence="14">
    <location>
        <begin position="291"/>
        <end position="308"/>
    </location>
</feature>
<evidence type="ECO:0000256" key="5">
    <source>
        <dbReference type="ARBA" id="ARBA00022475"/>
    </source>
</evidence>
<dbReference type="FunFam" id="3.40.50.2300:FF:000014">
    <property type="entry name" value="PTS system fructose-like transporter subunit IIB"/>
    <property type="match status" value="1"/>
</dbReference>
<dbReference type="RefSeq" id="WP_185693561.1">
    <property type="nucleotide sequence ID" value="NZ_JACHVA010000102.1"/>
</dbReference>
<dbReference type="EMBL" id="JACHVA010000102">
    <property type="protein sequence ID" value="MBC2602895.1"/>
    <property type="molecule type" value="Genomic_DNA"/>
</dbReference>
<dbReference type="PANTHER" id="PTHR30505">
    <property type="entry name" value="FRUCTOSE-LIKE PERMEASE"/>
    <property type="match status" value="1"/>
</dbReference>
<dbReference type="InterPro" id="IPR013011">
    <property type="entry name" value="PTS_EIIB_2"/>
</dbReference>
<evidence type="ECO:0000256" key="13">
    <source>
        <dbReference type="ARBA" id="ARBA00023136"/>
    </source>
</evidence>
<evidence type="ECO:0000256" key="8">
    <source>
        <dbReference type="ARBA" id="ARBA00022679"/>
    </source>
</evidence>
<dbReference type="InterPro" id="IPR003352">
    <property type="entry name" value="PTS_EIIC"/>
</dbReference>
<dbReference type="GO" id="GO:0009401">
    <property type="term" value="P:phosphoenolpyruvate-dependent sugar phosphotransferase system"/>
    <property type="evidence" value="ECO:0007669"/>
    <property type="project" value="UniProtKB-KW"/>
</dbReference>
<dbReference type="Pfam" id="PF02302">
    <property type="entry name" value="PTS_IIB"/>
    <property type="match status" value="1"/>
</dbReference>
<dbReference type="PANTHER" id="PTHR30505:SF0">
    <property type="entry name" value="FRUCTOSE-LIKE PTS SYSTEM EIIBC COMPONENT-RELATED"/>
    <property type="match status" value="1"/>
</dbReference>
<evidence type="ECO:0000313" key="17">
    <source>
        <dbReference type="EMBL" id="MBC2602895.1"/>
    </source>
</evidence>
<comment type="caution">
    <text evidence="17">The sequence shown here is derived from an EMBL/GenBank/DDBJ whole genome shotgun (WGS) entry which is preliminary data.</text>
</comment>
<dbReference type="Pfam" id="PF02378">
    <property type="entry name" value="PTS_EIIC"/>
    <property type="match status" value="1"/>
</dbReference>
<dbReference type="InterPro" id="IPR006327">
    <property type="entry name" value="PTS_IIC_fruc"/>
</dbReference>